<feature type="compositionally biased region" description="Basic and acidic residues" evidence="1">
    <location>
        <begin position="140"/>
        <end position="154"/>
    </location>
</feature>
<proteinExistence type="predicted"/>
<dbReference type="EMBL" id="JACTNZ010000010">
    <property type="protein sequence ID" value="KAG5529203.1"/>
    <property type="molecule type" value="Genomic_DNA"/>
</dbReference>
<dbReference type="GO" id="GO:0030246">
    <property type="term" value="F:carbohydrate binding"/>
    <property type="evidence" value="ECO:0007669"/>
    <property type="project" value="InterPro"/>
</dbReference>
<protein>
    <submittedName>
        <fullName evidence="2">Uncharacterized protein</fullName>
    </submittedName>
</protein>
<comment type="caution">
    <text evidence="2">The sequence shown here is derived from an EMBL/GenBank/DDBJ whole genome shotgun (WGS) entry which is preliminary data.</text>
</comment>
<dbReference type="AlphaFoldDB" id="A0AAV6ILL5"/>
<dbReference type="PANTHER" id="PTHR48478">
    <property type="entry name" value="LECTIN-LIKE"/>
    <property type="match status" value="1"/>
</dbReference>
<keyword evidence="3" id="KW-1185">Reference proteome</keyword>
<organism evidence="2 3">
    <name type="scientific">Rhododendron griersonianum</name>
    <dbReference type="NCBI Taxonomy" id="479676"/>
    <lineage>
        <taxon>Eukaryota</taxon>
        <taxon>Viridiplantae</taxon>
        <taxon>Streptophyta</taxon>
        <taxon>Embryophyta</taxon>
        <taxon>Tracheophyta</taxon>
        <taxon>Spermatophyta</taxon>
        <taxon>Magnoliopsida</taxon>
        <taxon>eudicotyledons</taxon>
        <taxon>Gunneridae</taxon>
        <taxon>Pentapetalae</taxon>
        <taxon>asterids</taxon>
        <taxon>Ericales</taxon>
        <taxon>Ericaceae</taxon>
        <taxon>Ericoideae</taxon>
        <taxon>Rhodoreae</taxon>
        <taxon>Rhododendron</taxon>
    </lineage>
</organism>
<reference evidence="2" key="1">
    <citation type="submission" date="2020-08" db="EMBL/GenBank/DDBJ databases">
        <title>Plant Genome Project.</title>
        <authorList>
            <person name="Zhang R.-G."/>
        </authorList>
    </citation>
    <scope>NUCLEOTIDE SEQUENCE</scope>
    <source>
        <strain evidence="2">WSP0</strain>
        <tissue evidence="2">Leaf</tissue>
    </source>
</reference>
<sequence length="364" mass="42147">MNALMEEEHNVHYLWMEFEQGPMMPNSTVRAHILNKENQFRSLRKKGLKPNIENLVQAIVNTLPPTWPKARILQNLKQNLMDMRALGAMLEEIETDIICLQALDKVEQQLREQEDQQEKKRQKLIHTDLLADDSNPMRLNQDEETRGKDSKGKEIAAGNRSRITTPPLSFLAILDEHGIPPLDTSCPDQLRRQLYDGVFLKPNKLKYFVDEKSNKNCFVLFASELIIVHGNNPEYWVWMEDKETSGEDIEVARLLKVWWLEIKGAIRTINLSPGTLYEIVFILKKLDKDSNFNLALKIKPQHLKALPRSESLEEKPLQNWFEVLAGEFMFSPQYVGNMEFSLENTGGDWKRGLVVKCAIVRPKK</sequence>
<evidence type="ECO:0000313" key="2">
    <source>
        <dbReference type="EMBL" id="KAG5529203.1"/>
    </source>
</evidence>
<evidence type="ECO:0000256" key="1">
    <source>
        <dbReference type="SAM" id="MobiDB-lite"/>
    </source>
</evidence>
<gene>
    <name evidence="2" type="ORF">RHGRI_029781</name>
</gene>
<dbReference type="Pfam" id="PF14299">
    <property type="entry name" value="PP2"/>
    <property type="match status" value="1"/>
</dbReference>
<dbReference type="PANTHER" id="PTHR48478:SF1">
    <property type="entry name" value="LECTIN-LIKE"/>
    <property type="match status" value="1"/>
</dbReference>
<dbReference type="InterPro" id="IPR052147">
    <property type="entry name" value="PP2-like/Lectin"/>
</dbReference>
<evidence type="ECO:0000313" key="3">
    <source>
        <dbReference type="Proteomes" id="UP000823749"/>
    </source>
</evidence>
<accession>A0AAV6ILL5</accession>
<name>A0AAV6ILL5_9ERIC</name>
<dbReference type="Proteomes" id="UP000823749">
    <property type="component" value="Chromosome 10"/>
</dbReference>
<dbReference type="InterPro" id="IPR025886">
    <property type="entry name" value="PP2-like"/>
</dbReference>
<feature type="region of interest" description="Disordered" evidence="1">
    <location>
        <begin position="113"/>
        <end position="158"/>
    </location>
</feature>